<name>A0AAX4HTE5_9BACT</name>
<dbReference type="Proteomes" id="UP001324634">
    <property type="component" value="Chromosome"/>
</dbReference>
<gene>
    <name evidence="1" type="ORF">SOO65_05725</name>
</gene>
<organism evidence="1 2">
    <name type="scientific">Peredibacter starrii</name>
    <dbReference type="NCBI Taxonomy" id="28202"/>
    <lineage>
        <taxon>Bacteria</taxon>
        <taxon>Pseudomonadati</taxon>
        <taxon>Bdellovibrionota</taxon>
        <taxon>Bacteriovoracia</taxon>
        <taxon>Bacteriovoracales</taxon>
        <taxon>Bacteriovoracaceae</taxon>
        <taxon>Peredibacter</taxon>
    </lineage>
</organism>
<keyword evidence="2" id="KW-1185">Reference proteome</keyword>
<dbReference type="EMBL" id="CP139487">
    <property type="protein sequence ID" value="WPU66240.1"/>
    <property type="molecule type" value="Genomic_DNA"/>
</dbReference>
<reference evidence="1 2" key="1">
    <citation type="submission" date="2023-11" db="EMBL/GenBank/DDBJ databases">
        <title>Peredibacter starrii A3.12.</title>
        <authorList>
            <person name="Mitchell R.J."/>
        </authorList>
    </citation>
    <scope>NUCLEOTIDE SEQUENCE [LARGE SCALE GENOMIC DNA]</scope>
    <source>
        <strain evidence="1 2">A3.12</strain>
    </source>
</reference>
<accession>A0AAX4HTE5</accession>
<evidence type="ECO:0000313" key="1">
    <source>
        <dbReference type="EMBL" id="WPU66240.1"/>
    </source>
</evidence>
<dbReference type="KEGG" id="psti:SOO65_05725"/>
<evidence type="ECO:0000313" key="2">
    <source>
        <dbReference type="Proteomes" id="UP001324634"/>
    </source>
</evidence>
<proteinExistence type="predicted"/>
<sequence length="435" mass="50438">MKKNLVLFGVLLVLLVATYFFQEKRAEREYVESQTRDRVITQEITHLKLPNVEATKKNGSWYSGDVLLSHNTFKQIEKKLSEVSRVKDIQGEWATYFPHPFQFEVNHEQWTIGDLSLDKQAFYIAQGKKIMLAEIVGESTHLTQDETEIASIKLNELVTALSKPMKDMKENQLFRFYPNLPFGQVVLETEGSLPFELDLIKNETQPTPFPGISVHKDLKGKFYSLLTQMTLKEEVDFKTLKKFKQMGSIKFIDPKNTVVWELWLKDDKSADAYIVDPGGKRAFLMVGGTLRAFFIHLQDYWDKKVIPPEDFKSFTRTDAEFVQGDKSAKVTILNREPLAFEVKGFKVEQQRMEQLIHFIFNLGPQDQADRISNLSKTERQQVLSENNLRIEVMGQQLVLWRKAQELIVVNLTQGFKAHFNLLDENFRGTFEDVLK</sequence>
<dbReference type="RefSeq" id="WP_321398252.1">
    <property type="nucleotide sequence ID" value="NZ_CP139487.1"/>
</dbReference>
<protein>
    <recommendedName>
        <fullName evidence="3">DUF4340 domain-containing protein</fullName>
    </recommendedName>
</protein>
<evidence type="ECO:0008006" key="3">
    <source>
        <dbReference type="Google" id="ProtNLM"/>
    </source>
</evidence>
<dbReference type="AlphaFoldDB" id="A0AAX4HTE5"/>